<keyword evidence="2" id="KW-1185">Reference proteome</keyword>
<geneLocation type="plasmid" evidence="1 2">
    <name>pSros1</name>
</geneLocation>
<dbReference type="Proteomes" id="UP000017984">
    <property type="component" value="Plasmid pSros1"/>
</dbReference>
<dbReference type="AlphaFoldDB" id="V6JFW2"/>
<dbReference type="EMBL" id="AWQX01000398">
    <property type="protein sequence ID" value="EST18061.1"/>
    <property type="molecule type" value="Genomic_DNA"/>
</dbReference>
<evidence type="ECO:0000313" key="1">
    <source>
        <dbReference type="EMBL" id="EST18061.1"/>
    </source>
</evidence>
<reference evidence="1 2" key="1">
    <citation type="journal article" date="2014" name="Genome Announc.">
        <title>Draft Genome Sequence of Streptomyces roseochromogenes subsp. oscitans DS 12.976, Producer of the Aminocoumarin Antibiotic Clorobiocin.</title>
        <authorList>
            <person name="Ruckert C."/>
            <person name="Kalinowski J."/>
            <person name="Heide L."/>
            <person name="Apel A.K."/>
        </authorList>
    </citation>
    <scope>NUCLEOTIDE SEQUENCE [LARGE SCALE GENOMIC DNA]</scope>
    <source>
        <strain evidence="1 2">DS 12.976</strain>
        <plasmid evidence="1">pSros1</plasmid>
    </source>
</reference>
<dbReference type="OrthoDB" id="4069357at2"/>
<evidence type="ECO:0000313" key="2">
    <source>
        <dbReference type="Proteomes" id="UP000017984"/>
    </source>
</evidence>
<keyword evidence="1" id="KW-0614">Plasmid</keyword>
<gene>
    <name evidence="1" type="ORF">M878_45700</name>
</gene>
<proteinExistence type="predicted"/>
<organism evidence="1 2">
    <name type="scientific">Streptomyces roseochromogenus subsp. oscitans DS 12.976</name>
    <dbReference type="NCBI Taxonomy" id="1352936"/>
    <lineage>
        <taxon>Bacteria</taxon>
        <taxon>Bacillati</taxon>
        <taxon>Actinomycetota</taxon>
        <taxon>Actinomycetes</taxon>
        <taxon>Kitasatosporales</taxon>
        <taxon>Streptomycetaceae</taxon>
        <taxon>Streptomyces</taxon>
    </lineage>
</organism>
<name>V6JFW2_STRRC</name>
<protein>
    <submittedName>
        <fullName evidence="1">Uncharacterized protein</fullName>
    </submittedName>
</protein>
<dbReference type="HOGENOM" id="CLU_1991473_0_0_11"/>
<dbReference type="RefSeq" id="WP_023553992.1">
    <property type="nucleotide sequence ID" value="NZ_CM002286.1"/>
</dbReference>
<accession>V6JFW2</accession>
<comment type="caution">
    <text evidence="1">The sequence shown here is derived from an EMBL/GenBank/DDBJ whole genome shotgun (WGS) entry which is preliminary data.</text>
</comment>
<dbReference type="PATRIC" id="fig|1352936.5.peg.9504"/>
<sequence>MTATATMPTTADSIRAAVIAHQTPWTETELERLILEQNVDMGTPAVRIQCRKDTKTGRRITAIIASGIRTMTGQFLPAHDAIIQTFARVDGRLDAATNARRVLARRLALPADLPVSWENKPGRSC</sequence>